<reference evidence="1 2" key="1">
    <citation type="journal article" date="2016" name="Mol. Biol. Evol.">
        <title>Comparative Genomics of Early-Diverging Mushroom-Forming Fungi Provides Insights into the Origins of Lignocellulose Decay Capabilities.</title>
        <authorList>
            <person name="Nagy L.G."/>
            <person name="Riley R."/>
            <person name="Tritt A."/>
            <person name="Adam C."/>
            <person name="Daum C."/>
            <person name="Floudas D."/>
            <person name="Sun H."/>
            <person name="Yadav J.S."/>
            <person name="Pangilinan J."/>
            <person name="Larsson K.H."/>
            <person name="Matsuura K."/>
            <person name="Barry K."/>
            <person name="Labutti K."/>
            <person name="Kuo R."/>
            <person name="Ohm R.A."/>
            <person name="Bhattacharya S.S."/>
            <person name="Shirouzu T."/>
            <person name="Yoshinaga Y."/>
            <person name="Martin F.M."/>
            <person name="Grigoriev I.V."/>
            <person name="Hibbett D.S."/>
        </authorList>
    </citation>
    <scope>NUCLEOTIDE SEQUENCE [LARGE SCALE GENOMIC DNA]</scope>
    <source>
        <strain evidence="1 2">CBS 109695</strain>
    </source>
</reference>
<accession>A0A166PA72</accession>
<evidence type="ECO:0000313" key="2">
    <source>
        <dbReference type="Proteomes" id="UP000076532"/>
    </source>
</evidence>
<organism evidence="1 2">
    <name type="scientific">Athelia psychrophila</name>
    <dbReference type="NCBI Taxonomy" id="1759441"/>
    <lineage>
        <taxon>Eukaryota</taxon>
        <taxon>Fungi</taxon>
        <taxon>Dikarya</taxon>
        <taxon>Basidiomycota</taxon>
        <taxon>Agaricomycotina</taxon>
        <taxon>Agaricomycetes</taxon>
        <taxon>Agaricomycetidae</taxon>
        <taxon>Atheliales</taxon>
        <taxon>Atheliaceae</taxon>
        <taxon>Athelia</taxon>
    </lineage>
</organism>
<keyword evidence="2" id="KW-1185">Reference proteome</keyword>
<dbReference type="EMBL" id="KV417518">
    <property type="protein sequence ID" value="KZP25887.1"/>
    <property type="molecule type" value="Genomic_DNA"/>
</dbReference>
<dbReference type="Proteomes" id="UP000076532">
    <property type="component" value="Unassembled WGS sequence"/>
</dbReference>
<gene>
    <name evidence="1" type="ORF">FIBSPDRAFT_929077</name>
</gene>
<sequence>MPCDAPIYLYSAWSYLVAGGPESGCQCAISRQRVYLIRRTACQAYAASNLKIIIGRSVSGIRTELMLSAAVAAGRPRKPQPISDWLERGEKRLLFTAVTPHLTTSRIPPKVTIVLVIHVLAEKRTLLPARRPNLLSPGVVFQEPSATRNVARMESGASSSLSDLVLTCTARSTLKSNILILVYLGVIEPRHRFLGAAISPKLERVSALWIVTYTALVLI</sequence>
<proteinExistence type="predicted"/>
<dbReference type="AlphaFoldDB" id="A0A166PA72"/>
<protein>
    <submittedName>
        <fullName evidence="1">Uncharacterized protein</fullName>
    </submittedName>
</protein>
<evidence type="ECO:0000313" key="1">
    <source>
        <dbReference type="EMBL" id="KZP25887.1"/>
    </source>
</evidence>
<name>A0A166PA72_9AGAM</name>